<feature type="domain" description="Pseudouridine synthase I TruA alpha/beta" evidence="8">
    <location>
        <begin position="163"/>
        <end position="259"/>
    </location>
</feature>
<dbReference type="InterPro" id="IPR020103">
    <property type="entry name" value="PsdUridine_synth_cat_dom_sf"/>
</dbReference>
<feature type="active site" description="Nucleophile" evidence="4 5">
    <location>
        <position position="67"/>
    </location>
</feature>
<dbReference type="EMBL" id="AXCJ01000001">
    <property type="protein sequence ID" value="ETO91813.1"/>
    <property type="molecule type" value="Genomic_DNA"/>
</dbReference>
<accession>W2V2Y8</accession>
<dbReference type="InterPro" id="IPR020097">
    <property type="entry name" value="PsdUridine_synth_TruA_a/b_dom"/>
</dbReference>
<reference evidence="9 10" key="1">
    <citation type="journal article" date="2013" name="PLoS ONE">
        <title>Bacterial endosymbiosis in a chordate host: long-term co-evolution and conservation of secondary metabolism.</title>
        <authorList>
            <person name="Kwan J.C."/>
            <person name="Schmidt E.W."/>
        </authorList>
    </citation>
    <scope>NUCLEOTIDE SEQUENCE [LARGE SCALE GENOMIC DNA]</scope>
    <source>
        <strain evidence="10">L6</strain>
    </source>
</reference>
<dbReference type="GO" id="GO:0003723">
    <property type="term" value="F:RNA binding"/>
    <property type="evidence" value="ECO:0007669"/>
    <property type="project" value="InterPro"/>
</dbReference>
<evidence type="ECO:0000256" key="6">
    <source>
        <dbReference type="PIRSR" id="PIRSR001430-2"/>
    </source>
</evidence>
<dbReference type="Gene3D" id="3.30.70.660">
    <property type="entry name" value="Pseudouridine synthase I, catalytic domain, C-terminal subdomain"/>
    <property type="match status" value="1"/>
</dbReference>
<evidence type="ECO:0000256" key="2">
    <source>
        <dbReference type="ARBA" id="ARBA00022694"/>
    </source>
</evidence>
<comment type="function">
    <text evidence="4">Formation of pseudouridine at positions 38, 39 and 40 in the anticodon stem and loop of transfer RNAs.</text>
</comment>
<keyword evidence="2 4" id="KW-0819">tRNA processing</keyword>
<proteinExistence type="inferred from homology"/>
<evidence type="ECO:0000313" key="9">
    <source>
        <dbReference type="EMBL" id="ETO91813.1"/>
    </source>
</evidence>
<comment type="catalytic activity">
    <reaction evidence="4 7">
        <text>uridine(38/39/40) in tRNA = pseudouridine(38/39/40) in tRNA</text>
        <dbReference type="Rhea" id="RHEA:22376"/>
        <dbReference type="Rhea" id="RHEA-COMP:10085"/>
        <dbReference type="Rhea" id="RHEA-COMP:10087"/>
        <dbReference type="ChEBI" id="CHEBI:65314"/>
        <dbReference type="ChEBI" id="CHEBI:65315"/>
        <dbReference type="EC" id="5.4.99.12"/>
    </reaction>
</comment>
<evidence type="ECO:0000256" key="7">
    <source>
        <dbReference type="RuleBase" id="RU003792"/>
    </source>
</evidence>
<evidence type="ECO:0000256" key="3">
    <source>
        <dbReference type="ARBA" id="ARBA00023235"/>
    </source>
</evidence>
<sequence>MIQCIKYFFKNINNIVRYKIIIEYKGIGYYGWQKQKEIKPTIQETVEKALGFLFNEPIVLFVAGRTDASVHALHQVAHFDSNKEYSVNTVKNATNFYLKNSNIVCLNVNIVSSDFHARFSVKQKSYVYYLFNRKDRMTIYKDLAWHVSSTLDMERMRKELSFFEGYHDFTSFCSLECDKQNKNRTIDFTSLNVYDNQIFIRFYAKSFLHNQIRIMVGTLVDISLNRLNDSIENILKYKDRRKAGVTAPAHGLYLENIKY</sequence>
<dbReference type="EC" id="5.4.99.12" evidence="4"/>
<dbReference type="PANTHER" id="PTHR11142">
    <property type="entry name" value="PSEUDOURIDYLATE SYNTHASE"/>
    <property type="match status" value="1"/>
</dbReference>
<evidence type="ECO:0000313" key="10">
    <source>
        <dbReference type="Proteomes" id="UP000018951"/>
    </source>
</evidence>
<dbReference type="PATRIC" id="fig|1401685.3.peg.220"/>
<comment type="similarity">
    <text evidence="1 4 7">Belongs to the tRNA pseudouridine synthase TruA family.</text>
</comment>
<dbReference type="PANTHER" id="PTHR11142:SF0">
    <property type="entry name" value="TRNA PSEUDOURIDINE SYNTHASE-LIKE 1"/>
    <property type="match status" value="1"/>
</dbReference>
<comment type="caution">
    <text evidence="9">The sequence shown here is derived from an EMBL/GenBank/DDBJ whole genome shotgun (WGS) entry which is preliminary data.</text>
</comment>
<comment type="subunit">
    <text evidence="4">Homodimer.</text>
</comment>
<dbReference type="CDD" id="cd02570">
    <property type="entry name" value="PseudoU_synth_EcTruA"/>
    <property type="match status" value="1"/>
</dbReference>
<dbReference type="STRING" id="1401685.P857_991"/>
<organism evidence="9 10">
    <name type="scientific">Candidatus Xenolissoclinum pacificiensis L6</name>
    <dbReference type="NCBI Taxonomy" id="1401685"/>
    <lineage>
        <taxon>Bacteria</taxon>
        <taxon>Pseudomonadati</taxon>
        <taxon>Pseudomonadota</taxon>
        <taxon>Alphaproteobacteria</taxon>
        <taxon>Rickettsiales</taxon>
        <taxon>Anaplasmataceae</taxon>
        <taxon>Candidatus Xenolissoclinum</taxon>
    </lineage>
</organism>
<keyword evidence="3 4" id="KW-0413">Isomerase</keyword>
<protein>
    <recommendedName>
        <fullName evidence="4">tRNA pseudouridine synthase A</fullName>
        <ecNumber evidence="4">5.4.99.12</ecNumber>
    </recommendedName>
    <alternativeName>
        <fullName evidence="4">tRNA pseudouridine(38-40) synthase</fullName>
    </alternativeName>
    <alternativeName>
        <fullName evidence="4">tRNA pseudouridylate synthase I</fullName>
    </alternativeName>
    <alternativeName>
        <fullName evidence="4">tRNA-uridine isomerase I</fullName>
    </alternativeName>
</protein>
<dbReference type="GO" id="GO:0160147">
    <property type="term" value="F:tRNA pseudouridine(38-40) synthase activity"/>
    <property type="evidence" value="ECO:0007669"/>
    <property type="project" value="UniProtKB-EC"/>
</dbReference>
<dbReference type="Proteomes" id="UP000018951">
    <property type="component" value="Unassembled WGS sequence"/>
</dbReference>
<dbReference type="AlphaFoldDB" id="W2V2Y8"/>
<dbReference type="Gene3D" id="3.30.70.580">
    <property type="entry name" value="Pseudouridine synthase I, catalytic domain, N-terminal subdomain"/>
    <property type="match status" value="1"/>
</dbReference>
<gene>
    <name evidence="4 9" type="primary">truA</name>
    <name evidence="9" type="ORF">P857_991</name>
</gene>
<feature type="binding site" evidence="4 6">
    <location>
        <position position="126"/>
    </location>
    <ligand>
        <name>substrate</name>
    </ligand>
</feature>
<evidence type="ECO:0000256" key="1">
    <source>
        <dbReference type="ARBA" id="ARBA00009375"/>
    </source>
</evidence>
<dbReference type="PIRSF" id="PIRSF001430">
    <property type="entry name" value="tRNA_psdUrid_synth"/>
    <property type="match status" value="1"/>
</dbReference>
<dbReference type="GO" id="GO:0031119">
    <property type="term" value="P:tRNA pseudouridine synthesis"/>
    <property type="evidence" value="ECO:0007669"/>
    <property type="project" value="UniProtKB-UniRule"/>
</dbReference>
<name>W2V2Y8_9RICK</name>
<dbReference type="NCBIfam" id="TIGR00071">
    <property type="entry name" value="hisT_truA"/>
    <property type="match status" value="1"/>
</dbReference>
<comment type="caution">
    <text evidence="4">Lacks conserved residue(s) required for the propagation of feature annotation.</text>
</comment>
<dbReference type="FunFam" id="3.30.70.580:FF:000001">
    <property type="entry name" value="tRNA pseudouridine synthase A"/>
    <property type="match status" value="1"/>
</dbReference>
<dbReference type="InterPro" id="IPR001406">
    <property type="entry name" value="PsdUridine_synth_TruA"/>
</dbReference>
<dbReference type="SUPFAM" id="SSF55120">
    <property type="entry name" value="Pseudouridine synthase"/>
    <property type="match status" value="1"/>
</dbReference>
<evidence type="ECO:0000256" key="5">
    <source>
        <dbReference type="PIRSR" id="PIRSR001430-1"/>
    </source>
</evidence>
<dbReference type="InterPro" id="IPR020095">
    <property type="entry name" value="PsdUridine_synth_TruA_C"/>
</dbReference>
<dbReference type="Pfam" id="PF01416">
    <property type="entry name" value="PseudoU_synth_1"/>
    <property type="match status" value="1"/>
</dbReference>
<evidence type="ECO:0000256" key="4">
    <source>
        <dbReference type="HAMAP-Rule" id="MF_00171"/>
    </source>
</evidence>
<dbReference type="HAMAP" id="MF_00171">
    <property type="entry name" value="TruA"/>
    <property type="match status" value="1"/>
</dbReference>
<evidence type="ECO:0000259" key="8">
    <source>
        <dbReference type="Pfam" id="PF01416"/>
    </source>
</evidence>
<dbReference type="InterPro" id="IPR020094">
    <property type="entry name" value="TruA/RsuA/RluB/E/F_N"/>
</dbReference>
<keyword evidence="10" id="KW-1185">Reference proteome</keyword>